<sequence>MTTAAMPDFYWLGFEAYGRGETIDRAPGGEDSAERLDWIDGWEFGKFASAASPDPDDLDAAEPPPLAAAHPSAPQDRMFCRTIPSERARSR</sequence>
<name>A0A679J0J3_9HYPH</name>
<evidence type="ECO:0000256" key="1">
    <source>
        <dbReference type="SAM" id="MobiDB-lite"/>
    </source>
</evidence>
<protein>
    <submittedName>
        <fullName evidence="2">Uncharacterized protein</fullName>
    </submittedName>
</protein>
<dbReference type="AlphaFoldDB" id="A0A679J0J3"/>
<feature type="region of interest" description="Disordered" evidence="1">
    <location>
        <begin position="49"/>
        <end position="78"/>
    </location>
</feature>
<dbReference type="EMBL" id="LR743504">
    <property type="protein sequence ID" value="CAA2100272.1"/>
    <property type="molecule type" value="Genomic_DNA"/>
</dbReference>
<reference evidence="2" key="1">
    <citation type="submission" date="2019-12" db="EMBL/GenBank/DDBJ databases">
        <authorList>
            <person name="Cremers G."/>
        </authorList>
    </citation>
    <scope>NUCLEOTIDE SEQUENCE</scope>
    <source>
        <strain evidence="2">Mbul1</strain>
    </source>
</reference>
<proteinExistence type="predicted"/>
<organism evidence="2">
    <name type="scientific">Methylobacterium bullatum</name>
    <dbReference type="NCBI Taxonomy" id="570505"/>
    <lineage>
        <taxon>Bacteria</taxon>
        <taxon>Pseudomonadati</taxon>
        <taxon>Pseudomonadota</taxon>
        <taxon>Alphaproteobacteria</taxon>
        <taxon>Hyphomicrobiales</taxon>
        <taxon>Methylobacteriaceae</taxon>
        <taxon>Methylobacterium</taxon>
    </lineage>
</organism>
<accession>A0A679J0J3</accession>
<gene>
    <name evidence="2" type="ORF">MBUL_00587</name>
</gene>
<evidence type="ECO:0000313" key="2">
    <source>
        <dbReference type="EMBL" id="CAA2100272.1"/>
    </source>
</evidence>